<dbReference type="AlphaFoldDB" id="A0A1F7WR24"/>
<proteinExistence type="predicted"/>
<dbReference type="Proteomes" id="UP000177091">
    <property type="component" value="Unassembled WGS sequence"/>
</dbReference>
<protein>
    <recommendedName>
        <fullName evidence="3">FecR protein domain-containing protein</fullName>
    </recommendedName>
</protein>
<reference evidence="4 5" key="1">
    <citation type="journal article" date="2016" name="Nat. Commun.">
        <title>Thousands of microbial genomes shed light on interconnected biogeochemical processes in an aquifer system.</title>
        <authorList>
            <person name="Anantharaman K."/>
            <person name="Brown C.T."/>
            <person name="Hug L.A."/>
            <person name="Sharon I."/>
            <person name="Castelle C.J."/>
            <person name="Probst A.J."/>
            <person name="Thomas B.C."/>
            <person name="Singh A."/>
            <person name="Wilkins M.J."/>
            <person name="Karaoz U."/>
            <person name="Brodie E.L."/>
            <person name="Williams K.H."/>
            <person name="Hubbard S.S."/>
            <person name="Banfield J.F."/>
        </authorList>
    </citation>
    <scope>NUCLEOTIDE SEQUENCE [LARGE SCALE GENOMIC DNA]</scope>
</reference>
<evidence type="ECO:0000259" key="3">
    <source>
        <dbReference type="Pfam" id="PF04773"/>
    </source>
</evidence>
<organism evidence="4 5">
    <name type="scientific">Candidatus Woesebacteria bacterium GWA1_42_12</name>
    <dbReference type="NCBI Taxonomy" id="1802472"/>
    <lineage>
        <taxon>Bacteria</taxon>
        <taxon>Candidatus Woeseibacteriota</taxon>
    </lineage>
</organism>
<keyword evidence="2" id="KW-0812">Transmembrane</keyword>
<feature type="compositionally biased region" description="Polar residues" evidence="1">
    <location>
        <begin position="39"/>
        <end position="61"/>
    </location>
</feature>
<feature type="domain" description="FecR protein" evidence="3">
    <location>
        <begin position="188"/>
        <end position="280"/>
    </location>
</feature>
<evidence type="ECO:0000256" key="2">
    <source>
        <dbReference type="SAM" id="Phobius"/>
    </source>
</evidence>
<sequence length="465" mass="48439">MDPANPNVGGIINPGSAPSDFQGDTLQNKPESSGIGPDFTQSSFGQASNAPQVSDQETPSIPQFPPPENQVPAPPSVSPVVATPTQGFSTETSTIPTSPGSSGGGKKAVLLGVVGVLLLGAIGGGIYLASRYAPRLAEQTQPVAIATSTPTPVVASAKVTYLEGSATSLLGDTSSDLAQGQSVYEGATIETEADTKVLLTFSGGSILRIGPSSKLTLTSLAPESMSFSQEKGITYAFVDDAGTGTFTVLAGEIKVEALGTAFSVEKDESVLVNVYESKVKITEGQDVLEVAQNKQFIQGSSVPATLVASELEVDNFLQWALEEELERIEAGVISIVASSGISEDKEAYKVALEDLGIDKKELIKQAFLTTTTGAVGSITLTGQKTPEGAVSLSWTADGLASNGFRIVWSTTAGKAYPGDKRTNEPLFGYAKTLGPMKPGKTWYYRVCEWTGTTCGAYSNELSFSF</sequence>
<keyword evidence="2" id="KW-1133">Transmembrane helix</keyword>
<feature type="compositionally biased region" description="Polar residues" evidence="1">
    <location>
        <begin position="22"/>
        <end position="31"/>
    </location>
</feature>
<feature type="compositionally biased region" description="Low complexity" evidence="1">
    <location>
        <begin position="78"/>
        <end position="100"/>
    </location>
</feature>
<dbReference type="PANTHER" id="PTHR38731">
    <property type="entry name" value="LIPL45-RELATED LIPOPROTEIN-RELATED"/>
    <property type="match status" value="1"/>
</dbReference>
<dbReference type="Pfam" id="PF04773">
    <property type="entry name" value="FecR"/>
    <property type="match status" value="1"/>
</dbReference>
<dbReference type="EMBL" id="MGFK01000010">
    <property type="protein sequence ID" value="OGM04555.1"/>
    <property type="molecule type" value="Genomic_DNA"/>
</dbReference>
<feature type="compositionally biased region" description="Pro residues" evidence="1">
    <location>
        <begin position="62"/>
        <end position="77"/>
    </location>
</feature>
<gene>
    <name evidence="4" type="ORF">A2112_00800</name>
</gene>
<comment type="caution">
    <text evidence="4">The sequence shown here is derived from an EMBL/GenBank/DDBJ whole genome shotgun (WGS) entry which is preliminary data.</text>
</comment>
<evidence type="ECO:0000313" key="5">
    <source>
        <dbReference type="Proteomes" id="UP000177091"/>
    </source>
</evidence>
<keyword evidence="2" id="KW-0472">Membrane</keyword>
<dbReference type="Gene3D" id="2.60.120.1440">
    <property type="match status" value="1"/>
</dbReference>
<name>A0A1F7WR24_9BACT</name>
<accession>A0A1F7WR24</accession>
<feature type="region of interest" description="Disordered" evidence="1">
    <location>
        <begin position="1"/>
        <end position="104"/>
    </location>
</feature>
<evidence type="ECO:0000313" key="4">
    <source>
        <dbReference type="EMBL" id="OGM04555.1"/>
    </source>
</evidence>
<dbReference type="InterPro" id="IPR006860">
    <property type="entry name" value="FecR"/>
</dbReference>
<evidence type="ECO:0000256" key="1">
    <source>
        <dbReference type="SAM" id="MobiDB-lite"/>
    </source>
</evidence>
<feature type="transmembrane region" description="Helical" evidence="2">
    <location>
        <begin position="108"/>
        <end position="129"/>
    </location>
</feature>